<feature type="transmembrane region" description="Helical" evidence="7">
    <location>
        <begin position="269"/>
        <end position="291"/>
    </location>
</feature>
<evidence type="ECO:0000313" key="9">
    <source>
        <dbReference type="EMBL" id="QES32452.1"/>
    </source>
</evidence>
<evidence type="ECO:0000259" key="8">
    <source>
        <dbReference type="PROSITE" id="PS50850"/>
    </source>
</evidence>
<evidence type="ECO:0000256" key="3">
    <source>
        <dbReference type="ARBA" id="ARBA00022692"/>
    </source>
</evidence>
<dbReference type="EMBL" id="CP029192">
    <property type="protein sequence ID" value="QES32452.1"/>
    <property type="molecule type" value="Genomic_DNA"/>
</dbReference>
<feature type="region of interest" description="Disordered" evidence="6">
    <location>
        <begin position="415"/>
        <end position="445"/>
    </location>
</feature>
<organism evidence="9 10">
    <name type="scientific">Streptomyces venezuelae</name>
    <dbReference type="NCBI Taxonomy" id="54571"/>
    <lineage>
        <taxon>Bacteria</taxon>
        <taxon>Bacillati</taxon>
        <taxon>Actinomycetota</taxon>
        <taxon>Actinomycetes</taxon>
        <taxon>Kitasatosporales</taxon>
        <taxon>Streptomycetaceae</taxon>
        <taxon>Streptomyces</taxon>
    </lineage>
</organism>
<evidence type="ECO:0000256" key="5">
    <source>
        <dbReference type="ARBA" id="ARBA00023136"/>
    </source>
</evidence>
<feature type="transmembrane region" description="Helical" evidence="7">
    <location>
        <begin position="172"/>
        <end position="196"/>
    </location>
</feature>
<dbReference type="SUPFAM" id="SSF103473">
    <property type="entry name" value="MFS general substrate transporter"/>
    <property type="match status" value="1"/>
</dbReference>
<evidence type="ECO:0000256" key="7">
    <source>
        <dbReference type="SAM" id="Phobius"/>
    </source>
</evidence>
<feature type="compositionally biased region" description="Polar residues" evidence="6">
    <location>
        <begin position="415"/>
        <end position="433"/>
    </location>
</feature>
<dbReference type="InterPro" id="IPR020846">
    <property type="entry name" value="MFS_dom"/>
</dbReference>
<dbReference type="PANTHER" id="PTHR23513">
    <property type="entry name" value="INTEGRAL MEMBRANE EFFLUX PROTEIN-RELATED"/>
    <property type="match status" value="1"/>
</dbReference>
<feature type="transmembrane region" description="Helical" evidence="7">
    <location>
        <begin position="390"/>
        <end position="410"/>
    </location>
</feature>
<dbReference type="Pfam" id="PF07690">
    <property type="entry name" value="MFS_1"/>
    <property type="match status" value="1"/>
</dbReference>
<gene>
    <name evidence="9" type="ORF">DEJ48_02675</name>
</gene>
<feature type="transmembrane region" description="Helical" evidence="7">
    <location>
        <begin position="20"/>
        <end position="44"/>
    </location>
</feature>
<dbReference type="GO" id="GO:0022857">
    <property type="term" value="F:transmembrane transporter activity"/>
    <property type="evidence" value="ECO:0007669"/>
    <property type="project" value="InterPro"/>
</dbReference>
<name>A0A5P2BPQ5_STRVZ</name>
<dbReference type="InterPro" id="IPR036259">
    <property type="entry name" value="MFS_trans_sf"/>
</dbReference>
<feature type="domain" description="Major facilitator superfamily (MFS) profile" evidence="8">
    <location>
        <begin position="12"/>
        <end position="413"/>
    </location>
</feature>
<evidence type="ECO:0000256" key="4">
    <source>
        <dbReference type="ARBA" id="ARBA00022989"/>
    </source>
</evidence>
<feature type="transmembrane region" description="Helical" evidence="7">
    <location>
        <begin position="323"/>
        <end position="341"/>
    </location>
</feature>
<accession>A0A5P2BPQ5</accession>
<keyword evidence="3 7" id="KW-0812">Transmembrane</keyword>
<dbReference type="GO" id="GO:0005886">
    <property type="term" value="C:plasma membrane"/>
    <property type="evidence" value="ECO:0007669"/>
    <property type="project" value="UniProtKB-SubCell"/>
</dbReference>
<feature type="transmembrane region" description="Helical" evidence="7">
    <location>
        <begin position="353"/>
        <end position="378"/>
    </location>
</feature>
<protein>
    <recommendedName>
        <fullName evidence="8">Major facilitator superfamily (MFS) profile domain-containing protein</fullName>
    </recommendedName>
</protein>
<dbReference type="PROSITE" id="PS50850">
    <property type="entry name" value="MFS"/>
    <property type="match status" value="1"/>
</dbReference>
<sequence>MTNALTSAAPGRPSPLAFRVFLAGQSVSLIGDGLAILAIPLLVLEVSGSPYAAVLAAIPRTVGYLLVGLPAGALVDRLNPRNVMLTMDVVRFGVFLTLAVLAATSQLTVPVIVALAFVAAGAGVFFETALTVAVRDLVEEERLVRTNSLLEAANQSAQIVGPGLVGVLSALWGLQVALLVNACTFAVSFVSVLHVLRGKSRASRTPSPPLREALRGVRGDLVEGFRCLRSLRVVLVVTCLQASANLFLAVGYLLVFYLRDTLHLSASEASAVVAAGGVGGVLGTAVALRLGRRMRHETLIALSAACLGTTLASLGVATSLVPLLVLNLLLGGSTVTAVVLIRTLRQRLVPRALLGRVTATAKVAALAASPVGALAGGALTTLNHGDPRPVFLAAGLLSVLTTAAAWALGLRTGSHSAPGTEQGPTASGASSVTPVPEADGTAKAP</sequence>
<dbReference type="Proteomes" id="UP000322927">
    <property type="component" value="Chromosome"/>
</dbReference>
<keyword evidence="2" id="KW-1003">Cell membrane</keyword>
<evidence type="ECO:0000256" key="6">
    <source>
        <dbReference type="SAM" id="MobiDB-lite"/>
    </source>
</evidence>
<comment type="subcellular location">
    <subcellularLocation>
        <location evidence="1">Cell membrane</location>
        <topology evidence="1">Multi-pass membrane protein</topology>
    </subcellularLocation>
</comment>
<proteinExistence type="predicted"/>
<feature type="transmembrane region" description="Helical" evidence="7">
    <location>
        <begin position="233"/>
        <end position="257"/>
    </location>
</feature>
<evidence type="ECO:0000313" key="10">
    <source>
        <dbReference type="Proteomes" id="UP000322927"/>
    </source>
</evidence>
<dbReference type="InterPro" id="IPR011701">
    <property type="entry name" value="MFS"/>
</dbReference>
<reference evidence="9 10" key="1">
    <citation type="submission" date="2018-05" db="EMBL/GenBank/DDBJ databases">
        <title>Streptomyces venezuelae.</title>
        <authorList>
            <person name="Kim W."/>
            <person name="Lee N."/>
            <person name="Cho B.-K."/>
        </authorList>
    </citation>
    <scope>NUCLEOTIDE SEQUENCE [LARGE SCALE GENOMIC DNA]</scope>
    <source>
        <strain evidence="9 10">ATCC 14584</strain>
    </source>
</reference>
<evidence type="ECO:0000256" key="1">
    <source>
        <dbReference type="ARBA" id="ARBA00004651"/>
    </source>
</evidence>
<dbReference type="RefSeq" id="WP_150214101.1">
    <property type="nucleotide sequence ID" value="NZ_CP029192.1"/>
</dbReference>
<dbReference type="PANTHER" id="PTHR23513:SF6">
    <property type="entry name" value="MAJOR FACILITATOR SUPERFAMILY ASSOCIATED DOMAIN-CONTAINING PROTEIN"/>
    <property type="match status" value="1"/>
</dbReference>
<feature type="transmembrane region" description="Helical" evidence="7">
    <location>
        <begin position="298"/>
        <end position="317"/>
    </location>
</feature>
<dbReference type="AlphaFoldDB" id="A0A5P2BPQ5"/>
<dbReference type="PRINTS" id="PR01988">
    <property type="entry name" value="EXPORTERBACE"/>
</dbReference>
<keyword evidence="5 7" id="KW-0472">Membrane</keyword>
<evidence type="ECO:0000256" key="2">
    <source>
        <dbReference type="ARBA" id="ARBA00022475"/>
    </source>
</evidence>
<dbReference type="OrthoDB" id="145388at2"/>
<dbReference type="CDD" id="cd06173">
    <property type="entry name" value="MFS_MefA_like"/>
    <property type="match status" value="1"/>
</dbReference>
<feature type="transmembrane region" description="Helical" evidence="7">
    <location>
        <begin position="51"/>
        <end position="71"/>
    </location>
</feature>
<keyword evidence="4 7" id="KW-1133">Transmembrane helix</keyword>
<dbReference type="InterPro" id="IPR022324">
    <property type="entry name" value="Bacilysin_exporter_BacE_put"/>
</dbReference>
<dbReference type="Gene3D" id="1.20.1250.20">
    <property type="entry name" value="MFS general substrate transporter like domains"/>
    <property type="match status" value="1"/>
</dbReference>